<organism evidence="2 3">
    <name type="scientific">Alteromonas gilva</name>
    <dbReference type="NCBI Taxonomy" id="2987522"/>
    <lineage>
        <taxon>Bacteria</taxon>
        <taxon>Pseudomonadati</taxon>
        <taxon>Pseudomonadota</taxon>
        <taxon>Gammaproteobacteria</taxon>
        <taxon>Alteromonadales</taxon>
        <taxon>Alteromonadaceae</taxon>
        <taxon>Alteromonas/Salinimonas group</taxon>
        <taxon>Alteromonas</taxon>
    </lineage>
</organism>
<dbReference type="GO" id="GO:0004386">
    <property type="term" value="F:helicase activity"/>
    <property type="evidence" value="ECO:0007669"/>
    <property type="project" value="UniProtKB-KW"/>
</dbReference>
<dbReference type="InterPro" id="IPR006935">
    <property type="entry name" value="Helicase/UvrB_N"/>
</dbReference>
<accession>A0ABT5L595</accession>
<keyword evidence="2" id="KW-0067">ATP-binding</keyword>
<evidence type="ECO:0000313" key="3">
    <source>
        <dbReference type="Proteomes" id="UP001218788"/>
    </source>
</evidence>
<dbReference type="Gene3D" id="3.40.50.300">
    <property type="entry name" value="P-loop containing nucleotide triphosphate hydrolases"/>
    <property type="match status" value="1"/>
</dbReference>
<dbReference type="SUPFAM" id="SSF52540">
    <property type="entry name" value="P-loop containing nucleoside triphosphate hydrolases"/>
    <property type="match status" value="1"/>
</dbReference>
<evidence type="ECO:0000259" key="1">
    <source>
        <dbReference type="Pfam" id="PF04851"/>
    </source>
</evidence>
<dbReference type="RefSeq" id="WP_273642028.1">
    <property type="nucleotide sequence ID" value="NZ_JAQQXP010000002.1"/>
</dbReference>
<sequence length="286" mass="32107">MVAQSVNYVDGVCGSGKTQTAIKKISARVASWETILYVTDTKKLLEQTKEGFEKLNVPCALIVAPKQSNWRKQYKSAIEDIIKEISSASEFPHVILCTTKSLIRAAHSMPDRFKLPLYIDEGFTVAKGNEIISNTKSETQGLMYRLGLADKKLEGFDGLGYKFLNEHREFVLYVQNPLMIVESKATGSKLQCNAYLDLPAFCAKFSDITLLAASNEDTLQYSAFKSADIKQVPVDWGLATEHVTQGTVNIAYVLENAEWRTTLKDKLTDKELEDIALTFERENWDI</sequence>
<proteinExistence type="predicted"/>
<dbReference type="Pfam" id="PF04851">
    <property type="entry name" value="ResIII"/>
    <property type="match status" value="1"/>
</dbReference>
<dbReference type="EMBL" id="JAQQXP010000002">
    <property type="protein sequence ID" value="MDC8832227.1"/>
    <property type="molecule type" value="Genomic_DNA"/>
</dbReference>
<gene>
    <name evidence="2" type="ORF">OIK42_15840</name>
</gene>
<keyword evidence="3" id="KW-1185">Reference proteome</keyword>
<dbReference type="InterPro" id="IPR027417">
    <property type="entry name" value="P-loop_NTPase"/>
</dbReference>
<protein>
    <submittedName>
        <fullName evidence="2">DEAD/DEAH box helicase family protein</fullName>
    </submittedName>
</protein>
<keyword evidence="2" id="KW-0347">Helicase</keyword>
<name>A0ABT5L595_9ALTE</name>
<comment type="caution">
    <text evidence="2">The sequence shown here is derived from an EMBL/GenBank/DDBJ whole genome shotgun (WGS) entry which is preliminary data.</text>
</comment>
<reference evidence="2 3" key="1">
    <citation type="submission" date="2022-10" db="EMBL/GenBank/DDBJ databases">
        <title>Alteromonas sp. chi3 Genome sequencing.</title>
        <authorList>
            <person name="Park S."/>
        </authorList>
    </citation>
    <scope>NUCLEOTIDE SEQUENCE [LARGE SCALE GENOMIC DNA]</scope>
    <source>
        <strain evidence="3">chi3</strain>
    </source>
</reference>
<keyword evidence="2" id="KW-0547">Nucleotide-binding</keyword>
<keyword evidence="2" id="KW-0378">Hydrolase</keyword>
<evidence type="ECO:0000313" key="2">
    <source>
        <dbReference type="EMBL" id="MDC8832227.1"/>
    </source>
</evidence>
<dbReference type="Proteomes" id="UP001218788">
    <property type="component" value="Unassembled WGS sequence"/>
</dbReference>
<feature type="domain" description="Helicase/UvrB N-terminal" evidence="1">
    <location>
        <begin position="8"/>
        <end position="113"/>
    </location>
</feature>